<comment type="similarity">
    <text evidence="1 5">Belongs to the bacterial ribosomal protein bL17 family.</text>
</comment>
<protein>
    <recommendedName>
        <fullName evidence="4 6">50S ribosomal protein L17</fullName>
    </recommendedName>
</protein>
<evidence type="ECO:0000256" key="7">
    <source>
        <dbReference type="SAM" id="MobiDB-lite"/>
    </source>
</evidence>
<dbReference type="GO" id="GO:0003735">
    <property type="term" value="F:structural constituent of ribosome"/>
    <property type="evidence" value="ECO:0007669"/>
    <property type="project" value="InterPro"/>
</dbReference>
<organism evidence="8 9">
    <name type="scientific">candidate division TA06 bacterium</name>
    <dbReference type="NCBI Taxonomy" id="2250710"/>
    <lineage>
        <taxon>Bacteria</taxon>
        <taxon>Bacteria division TA06</taxon>
    </lineage>
</organism>
<dbReference type="Gene3D" id="3.90.1030.10">
    <property type="entry name" value="Ribosomal protein L17"/>
    <property type="match status" value="1"/>
</dbReference>
<evidence type="ECO:0000256" key="6">
    <source>
        <dbReference type="RuleBase" id="RU000661"/>
    </source>
</evidence>
<comment type="caution">
    <text evidence="8">The sequence shown here is derived from an EMBL/GenBank/DDBJ whole genome shotgun (WGS) entry which is preliminary data.</text>
</comment>
<feature type="compositionally biased region" description="Basic and acidic residues" evidence="7">
    <location>
        <begin position="171"/>
        <end position="190"/>
    </location>
</feature>
<evidence type="ECO:0000256" key="4">
    <source>
        <dbReference type="ARBA" id="ARBA00035494"/>
    </source>
</evidence>
<dbReference type="PANTHER" id="PTHR14413">
    <property type="entry name" value="RIBOSOMAL PROTEIN L17"/>
    <property type="match status" value="1"/>
</dbReference>
<evidence type="ECO:0000256" key="2">
    <source>
        <dbReference type="ARBA" id="ARBA00022980"/>
    </source>
</evidence>
<keyword evidence="2 5" id="KW-0689">Ribosomal protein</keyword>
<keyword evidence="3 5" id="KW-0687">Ribonucleoprotein</keyword>
<dbReference type="EMBL" id="JACQXR010000024">
    <property type="protein sequence ID" value="MBI4726008.1"/>
    <property type="molecule type" value="Genomic_DNA"/>
</dbReference>
<feature type="compositionally biased region" description="Basic and acidic residues" evidence="7">
    <location>
        <begin position="147"/>
        <end position="159"/>
    </location>
</feature>
<dbReference type="GO" id="GO:0022625">
    <property type="term" value="C:cytosolic large ribosomal subunit"/>
    <property type="evidence" value="ECO:0007669"/>
    <property type="project" value="TreeGrafter"/>
</dbReference>
<dbReference type="InterPro" id="IPR036373">
    <property type="entry name" value="Ribosomal_bL17_sf"/>
</dbReference>
<evidence type="ECO:0000256" key="5">
    <source>
        <dbReference type="RuleBase" id="RU000660"/>
    </source>
</evidence>
<evidence type="ECO:0000256" key="3">
    <source>
        <dbReference type="ARBA" id="ARBA00023274"/>
    </source>
</evidence>
<dbReference type="SUPFAM" id="SSF64263">
    <property type="entry name" value="Prokaryotic ribosomal protein L17"/>
    <property type="match status" value="1"/>
</dbReference>
<dbReference type="AlphaFoldDB" id="A0A933ICL6"/>
<name>A0A933ICL6_UNCT6</name>
<dbReference type="GO" id="GO:0006412">
    <property type="term" value="P:translation"/>
    <property type="evidence" value="ECO:0007669"/>
    <property type="project" value="InterPro"/>
</dbReference>
<dbReference type="PANTHER" id="PTHR14413:SF16">
    <property type="entry name" value="LARGE RIBOSOMAL SUBUNIT PROTEIN BL17M"/>
    <property type="match status" value="1"/>
</dbReference>
<reference evidence="8" key="1">
    <citation type="submission" date="2020-07" db="EMBL/GenBank/DDBJ databases">
        <title>Huge and variable diversity of episymbiotic CPR bacteria and DPANN archaea in groundwater ecosystems.</title>
        <authorList>
            <person name="He C.Y."/>
            <person name="Keren R."/>
            <person name="Whittaker M."/>
            <person name="Farag I.F."/>
            <person name="Doudna J."/>
            <person name="Cate J.H.D."/>
            <person name="Banfield J.F."/>
        </authorList>
    </citation>
    <scope>NUCLEOTIDE SEQUENCE</scope>
    <source>
        <strain evidence="8">NC_groundwater_1520_Pr4_B-0.1um_53_5</strain>
    </source>
</reference>
<dbReference type="NCBIfam" id="TIGR00059">
    <property type="entry name" value="L17"/>
    <property type="match status" value="1"/>
</dbReference>
<feature type="region of interest" description="Disordered" evidence="7">
    <location>
        <begin position="126"/>
        <end position="190"/>
    </location>
</feature>
<dbReference type="Pfam" id="PF01196">
    <property type="entry name" value="Ribosomal_L17"/>
    <property type="match status" value="1"/>
</dbReference>
<dbReference type="InterPro" id="IPR000456">
    <property type="entry name" value="Ribosomal_bL17"/>
</dbReference>
<evidence type="ECO:0000313" key="9">
    <source>
        <dbReference type="Proteomes" id="UP000736328"/>
    </source>
</evidence>
<feature type="compositionally biased region" description="Low complexity" evidence="7">
    <location>
        <begin position="161"/>
        <end position="170"/>
    </location>
</feature>
<feature type="compositionally biased region" description="Basic residues" evidence="7">
    <location>
        <begin position="132"/>
        <end position="146"/>
    </location>
</feature>
<gene>
    <name evidence="8" type="primary">rplQ</name>
    <name evidence="8" type="ORF">HY768_02080</name>
</gene>
<dbReference type="Proteomes" id="UP000736328">
    <property type="component" value="Unassembled WGS sequence"/>
</dbReference>
<evidence type="ECO:0000256" key="1">
    <source>
        <dbReference type="ARBA" id="ARBA00008777"/>
    </source>
</evidence>
<accession>A0A933ICL6</accession>
<proteinExistence type="inferred from homology"/>
<sequence>MRHRKDTLKLSRSHSHRRALMSNLVTSLIKHEKIQTTFPKAQAAKRVAERLISVSKQNDLAAIRQVGKIVKDKEVLKKLFQVIMPRMKDKKSGFITVTKLWLRKGDAALLCLMELYGAPAKAKLVKGEKKEKKAAKPAKKQPGKKVAKAEGKLKEEKKSAAAKASTSAKAAADHRYNGAGKSADKAKAKK</sequence>
<evidence type="ECO:0000313" key="8">
    <source>
        <dbReference type="EMBL" id="MBI4726008.1"/>
    </source>
</evidence>